<evidence type="ECO:0000313" key="3">
    <source>
        <dbReference type="EMBL" id="RWA14952.1"/>
    </source>
</evidence>
<keyword evidence="2" id="KW-0472">Membrane</keyword>
<reference evidence="3 4" key="1">
    <citation type="submission" date="2018-12" db="EMBL/GenBank/DDBJ databases">
        <title>Draft genome sequence of Xylaria grammica IHI A82.</title>
        <authorList>
            <person name="Buettner E."/>
            <person name="Kellner H."/>
        </authorList>
    </citation>
    <scope>NUCLEOTIDE SEQUENCE [LARGE SCALE GENOMIC DNA]</scope>
    <source>
        <strain evidence="3 4">IHI A82</strain>
    </source>
</reference>
<keyword evidence="4" id="KW-1185">Reference proteome</keyword>
<organism evidence="3 4">
    <name type="scientific">Xylaria grammica</name>
    <dbReference type="NCBI Taxonomy" id="363999"/>
    <lineage>
        <taxon>Eukaryota</taxon>
        <taxon>Fungi</taxon>
        <taxon>Dikarya</taxon>
        <taxon>Ascomycota</taxon>
        <taxon>Pezizomycotina</taxon>
        <taxon>Sordariomycetes</taxon>
        <taxon>Xylariomycetidae</taxon>
        <taxon>Xylariales</taxon>
        <taxon>Xylariaceae</taxon>
        <taxon>Xylaria</taxon>
    </lineage>
</organism>
<dbReference type="AlphaFoldDB" id="A0A439DKN7"/>
<dbReference type="EMBL" id="RYZI01000002">
    <property type="protein sequence ID" value="RWA14952.1"/>
    <property type="molecule type" value="Genomic_DNA"/>
</dbReference>
<dbReference type="Proteomes" id="UP000286045">
    <property type="component" value="Unassembled WGS sequence"/>
</dbReference>
<gene>
    <name evidence="3" type="ORF">EKO27_g226</name>
</gene>
<evidence type="ECO:0000313" key="4">
    <source>
        <dbReference type="Proteomes" id="UP000286045"/>
    </source>
</evidence>
<feature type="transmembrane region" description="Helical" evidence="2">
    <location>
        <begin position="416"/>
        <end position="440"/>
    </location>
</feature>
<keyword evidence="2" id="KW-1133">Transmembrane helix</keyword>
<protein>
    <recommendedName>
        <fullName evidence="5">Receptor L-domain domain-containing protein</fullName>
    </recommendedName>
</protein>
<proteinExistence type="predicted"/>
<evidence type="ECO:0000256" key="1">
    <source>
        <dbReference type="SAM" id="MobiDB-lite"/>
    </source>
</evidence>
<accession>A0A439DKN7</accession>
<feature type="region of interest" description="Disordered" evidence="1">
    <location>
        <begin position="453"/>
        <end position="475"/>
    </location>
</feature>
<evidence type="ECO:0000256" key="2">
    <source>
        <dbReference type="SAM" id="Phobius"/>
    </source>
</evidence>
<sequence length="504" mass="54487">MDRCTSFDNTLVVTSQDDIDNGLLSNCSTYFGEIRIRNAAGTLRFTGQVRSPNISVADCPRLQILEFPDTYYTDWLDIREANDLTNVSLPLPYTDAINVTAGGYIVGENVTSLTIVGAKSLASFDVGNTSRYFRNLTLLDLGPQPWGDVSWFNTGNITAAFSIEIDACLDLSSLEDVGLLKVSMASDCFWPLTSIKSIGDYILTNINDSDALSGLLNGRGAGFVDSPPFKINESMILDSLALPDPDIVYPGYGGREIIPQVTTIGTDFNITSNTNVNLTFDSLTSVGASLFVYNNTISHFKFEKLSTVGNMLLIDNVNTTLPWFPALKLASDIHLRGYIDTSIGPNIFPALQSVTGTVIVEAWNDDFDCSKLVQYQQDHLIHYLSCNGTNNGTSSVEKNGTDTSPHESNHALSQGAWAGIGVGIGVVVIGLVGSLIWLYIHFKRQLRSLAQTGPQTSSEKATAEENVEPPPIIPAQEVDGAGIIRELDSIIQLPARPAELASGP</sequence>
<comment type="caution">
    <text evidence="3">The sequence shown here is derived from an EMBL/GenBank/DDBJ whole genome shotgun (WGS) entry which is preliminary data.</text>
</comment>
<name>A0A439DKN7_9PEZI</name>
<evidence type="ECO:0008006" key="5">
    <source>
        <dbReference type="Google" id="ProtNLM"/>
    </source>
</evidence>
<keyword evidence="2" id="KW-0812">Transmembrane</keyword>